<proteinExistence type="predicted"/>
<keyword evidence="2" id="KW-1185">Reference proteome</keyword>
<dbReference type="STRING" id="44009.RV01_GL000138"/>
<dbReference type="HOGENOM" id="CLU_882071_0_0_9"/>
<sequence>MGEKIVFPDELERSIRLGQKAIEQKEYLTACGYFKKAYEMEMSFSVNQLYVAALLKLEDFEAALQVAQDFSEEYQSTEAALTQYVRILLLNQQFLIARKVISQSVLLTKEKKRTLTQQVEQLELAIDLLDPESLQVKRQLLKRWDKKQTPMPSAAWDEFQHQLTYPQFVALMQDFLPASNNNFLRPRLIEELVLLGCDKTILTNSWLEIGYQLDLKTLLLPEDLPAFKKLQHYFESEIAAKNVQMAEYCIAELKTHLALTYPFVPFAENTMLWAQSYVLEYQRLMGDVTAEKSLGELSKINLQKEKIRQIYQEIF</sequence>
<accession>S1N7V9</accession>
<evidence type="ECO:0000313" key="1">
    <source>
        <dbReference type="EMBL" id="EOT43382.1"/>
    </source>
</evidence>
<dbReference type="Proteomes" id="UP000014127">
    <property type="component" value="Unassembled WGS sequence"/>
</dbReference>
<evidence type="ECO:0008006" key="3">
    <source>
        <dbReference type="Google" id="ProtNLM"/>
    </source>
</evidence>
<organism evidence="1 2">
    <name type="scientific">Enterococcus dispar ATCC 51266</name>
    <dbReference type="NCBI Taxonomy" id="1139219"/>
    <lineage>
        <taxon>Bacteria</taxon>
        <taxon>Bacillati</taxon>
        <taxon>Bacillota</taxon>
        <taxon>Bacilli</taxon>
        <taxon>Lactobacillales</taxon>
        <taxon>Enterococcaceae</taxon>
        <taxon>Enterococcus</taxon>
    </lineage>
</organism>
<protein>
    <recommendedName>
        <fullName evidence="3">TPR repeat-containing protein</fullName>
    </recommendedName>
</protein>
<comment type="caution">
    <text evidence="1">The sequence shown here is derived from an EMBL/GenBank/DDBJ whole genome shotgun (WGS) entry which is preliminary data.</text>
</comment>
<dbReference type="AlphaFoldDB" id="S1N7V9"/>
<dbReference type="PATRIC" id="fig|1139219.3.peg.703"/>
<evidence type="ECO:0000313" key="2">
    <source>
        <dbReference type="Proteomes" id="UP000014127"/>
    </source>
</evidence>
<dbReference type="eggNOG" id="COG0457">
    <property type="taxonomic scope" value="Bacteria"/>
</dbReference>
<dbReference type="RefSeq" id="WP_016171920.1">
    <property type="nucleotide sequence ID" value="NZ_ASWK01000001.1"/>
</dbReference>
<name>S1N7V9_9ENTE</name>
<reference evidence="1 2" key="1">
    <citation type="submission" date="2013-03" db="EMBL/GenBank/DDBJ databases">
        <title>The Genome Sequence of Enterococcus dispar ATCC_51266 (Illumina only assembly).</title>
        <authorList>
            <consortium name="The Broad Institute Genomics Platform"/>
            <consortium name="The Broad Institute Genome Sequencing Center for Infectious Disease"/>
            <person name="Earl A."/>
            <person name="Russ C."/>
            <person name="Gilmore M."/>
            <person name="Surin D."/>
            <person name="Walker B."/>
            <person name="Young S."/>
            <person name="Zeng Q."/>
            <person name="Gargeya S."/>
            <person name="Fitzgerald M."/>
            <person name="Haas B."/>
            <person name="Abouelleil A."/>
            <person name="Allen A.W."/>
            <person name="Alvarado L."/>
            <person name="Arachchi H.M."/>
            <person name="Berlin A.M."/>
            <person name="Chapman S.B."/>
            <person name="Gainer-Dewar J."/>
            <person name="Goldberg J."/>
            <person name="Griggs A."/>
            <person name="Gujja S."/>
            <person name="Hansen M."/>
            <person name="Howarth C."/>
            <person name="Imamovic A."/>
            <person name="Ireland A."/>
            <person name="Larimer J."/>
            <person name="McCowan C."/>
            <person name="Murphy C."/>
            <person name="Pearson M."/>
            <person name="Poon T.W."/>
            <person name="Priest M."/>
            <person name="Roberts A."/>
            <person name="Saif S."/>
            <person name="Shea T."/>
            <person name="Sisk P."/>
            <person name="Sykes S."/>
            <person name="Wortman J."/>
            <person name="Nusbaum C."/>
            <person name="Birren B."/>
        </authorList>
    </citation>
    <scope>NUCLEOTIDE SEQUENCE [LARGE SCALE GENOMIC DNA]</scope>
    <source>
        <strain evidence="1 2">ATCC 51266</strain>
    </source>
</reference>
<dbReference type="OrthoDB" id="2183052at2"/>
<dbReference type="EMBL" id="AHYR01000003">
    <property type="protein sequence ID" value="EOT43382.1"/>
    <property type="molecule type" value="Genomic_DNA"/>
</dbReference>
<gene>
    <name evidence="1" type="ORF">OMK_00737</name>
</gene>